<protein>
    <submittedName>
        <fullName evidence="2">GroES-like protein</fullName>
    </submittedName>
</protein>
<dbReference type="PANTHER" id="PTHR43482:SF1">
    <property type="entry name" value="PROTEIN AST1-RELATED"/>
    <property type="match status" value="1"/>
</dbReference>
<dbReference type="InterPro" id="IPR052585">
    <property type="entry name" value="Lipid_raft_assoc_Zn_ADH"/>
</dbReference>
<sequence length="313" mass="32780">MSSTPATMRALLLTKAPGATAPHITLTTKHPLPMRQPGHVLVRIHASAIHPSDLLNALGGFGHNVFPRVPGHGVAVFGTSGSTHTFTVDGFQADYAVVPERAVVPKPDSLSHVQAATLGVPFTTAALVVRRSEVKAGDTVLVIGAHGNVGRCVCVLLEEMGCKILRAVLGQGADIDTSADPELKSVSRLAPTGVNAVIDTVGSPSLSSAAIEVALGHAGRLVFIAAPRARGSSVAHLCTNMLDFYRAEKSLVGVNTVSHSSEQMAGLLRELEPLFESGRWKYAVSGEWEEVCIENAAEAYASNDGRKSVITMA</sequence>
<evidence type="ECO:0000259" key="1">
    <source>
        <dbReference type="SMART" id="SM00829"/>
    </source>
</evidence>
<feature type="domain" description="Enoyl reductase (ER)" evidence="1">
    <location>
        <begin position="19"/>
        <end position="310"/>
    </location>
</feature>
<evidence type="ECO:0000313" key="2">
    <source>
        <dbReference type="EMBL" id="RDL36317.1"/>
    </source>
</evidence>
<accession>A0A370TLE9</accession>
<gene>
    <name evidence="2" type="ORF">BP5553_05669</name>
</gene>
<dbReference type="GeneID" id="43598518"/>
<dbReference type="EMBL" id="NPIC01000004">
    <property type="protein sequence ID" value="RDL36317.1"/>
    <property type="molecule type" value="Genomic_DNA"/>
</dbReference>
<dbReference type="InterPro" id="IPR020843">
    <property type="entry name" value="ER"/>
</dbReference>
<dbReference type="GO" id="GO:0016491">
    <property type="term" value="F:oxidoreductase activity"/>
    <property type="evidence" value="ECO:0007669"/>
    <property type="project" value="InterPro"/>
</dbReference>
<dbReference type="SUPFAM" id="SSF50129">
    <property type="entry name" value="GroES-like"/>
    <property type="match status" value="1"/>
</dbReference>
<organism evidence="2 3">
    <name type="scientific">Venustampulla echinocandica</name>
    <dbReference type="NCBI Taxonomy" id="2656787"/>
    <lineage>
        <taxon>Eukaryota</taxon>
        <taxon>Fungi</taxon>
        <taxon>Dikarya</taxon>
        <taxon>Ascomycota</taxon>
        <taxon>Pezizomycotina</taxon>
        <taxon>Leotiomycetes</taxon>
        <taxon>Helotiales</taxon>
        <taxon>Pleuroascaceae</taxon>
        <taxon>Venustampulla</taxon>
    </lineage>
</organism>
<reference evidence="2 3" key="1">
    <citation type="journal article" date="2018" name="IMA Fungus">
        <title>IMA Genome-F 9: Draft genome sequence of Annulohypoxylon stygium, Aspergillus mulundensis, Berkeleyomyces basicola (syn. Thielaviopsis basicola), Ceratocystis smalleyi, two Cercospora beticola strains, Coleophoma cylindrospora, Fusarium fracticaudum, Phialophora cf. hyalina, and Morchella septimelata.</title>
        <authorList>
            <person name="Wingfield B.D."/>
            <person name="Bills G.F."/>
            <person name="Dong Y."/>
            <person name="Huang W."/>
            <person name="Nel W.J."/>
            <person name="Swalarsk-Parry B.S."/>
            <person name="Vaghefi N."/>
            <person name="Wilken P.M."/>
            <person name="An Z."/>
            <person name="de Beer Z.W."/>
            <person name="De Vos L."/>
            <person name="Chen L."/>
            <person name="Duong T.A."/>
            <person name="Gao Y."/>
            <person name="Hammerbacher A."/>
            <person name="Kikkert J.R."/>
            <person name="Li Y."/>
            <person name="Li H."/>
            <person name="Li K."/>
            <person name="Li Q."/>
            <person name="Liu X."/>
            <person name="Ma X."/>
            <person name="Naidoo K."/>
            <person name="Pethybridge S.J."/>
            <person name="Sun J."/>
            <person name="Steenkamp E.T."/>
            <person name="van der Nest M.A."/>
            <person name="van Wyk S."/>
            <person name="Wingfield M.J."/>
            <person name="Xiong C."/>
            <person name="Yue Q."/>
            <person name="Zhang X."/>
        </authorList>
    </citation>
    <scope>NUCLEOTIDE SEQUENCE [LARGE SCALE GENOMIC DNA]</scope>
    <source>
        <strain evidence="2 3">BP 5553</strain>
    </source>
</reference>
<dbReference type="SUPFAM" id="SSF51735">
    <property type="entry name" value="NAD(P)-binding Rossmann-fold domains"/>
    <property type="match status" value="1"/>
</dbReference>
<comment type="caution">
    <text evidence="2">The sequence shown here is derived from an EMBL/GenBank/DDBJ whole genome shotgun (WGS) entry which is preliminary data.</text>
</comment>
<dbReference type="AlphaFoldDB" id="A0A370TLE9"/>
<dbReference type="RefSeq" id="XP_031868973.1">
    <property type="nucleotide sequence ID" value="XM_032014292.1"/>
</dbReference>
<dbReference type="Gene3D" id="3.40.50.720">
    <property type="entry name" value="NAD(P)-binding Rossmann-like Domain"/>
    <property type="match status" value="1"/>
</dbReference>
<dbReference type="PANTHER" id="PTHR43482">
    <property type="entry name" value="PROTEIN AST1-RELATED"/>
    <property type="match status" value="1"/>
</dbReference>
<proteinExistence type="predicted"/>
<dbReference type="OrthoDB" id="3509362at2759"/>
<dbReference type="Proteomes" id="UP000254866">
    <property type="component" value="Unassembled WGS sequence"/>
</dbReference>
<evidence type="ECO:0000313" key="3">
    <source>
        <dbReference type="Proteomes" id="UP000254866"/>
    </source>
</evidence>
<dbReference type="InterPro" id="IPR011032">
    <property type="entry name" value="GroES-like_sf"/>
</dbReference>
<dbReference type="SMART" id="SM00829">
    <property type="entry name" value="PKS_ER"/>
    <property type="match status" value="1"/>
</dbReference>
<dbReference type="Gene3D" id="3.90.180.10">
    <property type="entry name" value="Medium-chain alcohol dehydrogenases, catalytic domain"/>
    <property type="match status" value="2"/>
</dbReference>
<dbReference type="InterPro" id="IPR036291">
    <property type="entry name" value="NAD(P)-bd_dom_sf"/>
</dbReference>
<dbReference type="STRING" id="2656787.A0A370TLE9"/>
<keyword evidence="3" id="KW-1185">Reference proteome</keyword>
<name>A0A370TLE9_9HELO</name>